<dbReference type="Proteomes" id="UP000232688">
    <property type="component" value="Unassembled WGS sequence"/>
</dbReference>
<sequence length="297" mass="33294">MDSIRGAHRRRNSKWARIRLHTPRLARNNSAPENNFMMPVFEDIRTHGGMSVGCLFRETDFSISGQQTCIIQVKAGVDEKSDTRSQTTIYALLAGLEHAFLLNFSEGRVEKIKAANAQYMNDIARAVVALRGLGTINVNRRKLENIIQAEIRVTIAVQKKDAETTETVSLAYTLGRSEIHSRFYHNSAKETVREAFQEWLKQISHKPCLITWDTGGQKLAEEVIGMGTSATEHLKLQEHLPAWQQAQNINLPHSASLTAITQQIIDGQIAFTPGLAYEEAIMLAIMYNSMFDHDGAC</sequence>
<organism evidence="1 2">
    <name type="scientific">Rhizophagus irregularis</name>
    <dbReference type="NCBI Taxonomy" id="588596"/>
    <lineage>
        <taxon>Eukaryota</taxon>
        <taxon>Fungi</taxon>
        <taxon>Fungi incertae sedis</taxon>
        <taxon>Mucoromycota</taxon>
        <taxon>Glomeromycotina</taxon>
        <taxon>Glomeromycetes</taxon>
        <taxon>Glomerales</taxon>
        <taxon>Glomeraceae</taxon>
        <taxon>Rhizophagus</taxon>
    </lineage>
</organism>
<gene>
    <name evidence="1" type="ORF">RhiirA1_452372</name>
</gene>
<dbReference type="AlphaFoldDB" id="A0A2I1F6I0"/>
<dbReference type="VEuPathDB" id="FungiDB:RhiirFUN_012464"/>
<reference evidence="1 2" key="1">
    <citation type="submission" date="2017-10" db="EMBL/GenBank/DDBJ databases">
        <title>Extensive intraspecific genome diversity in a model arbuscular mycorrhizal fungus.</title>
        <authorList>
            <person name="Chen E.C.H."/>
            <person name="Morin E."/>
            <person name="Baudet D."/>
            <person name="Noel J."/>
            <person name="Ndikumana S."/>
            <person name="Charron P."/>
            <person name="St-Onge C."/>
            <person name="Giorgi J."/>
            <person name="Grigoriev I.V."/>
            <person name="Roux C."/>
            <person name="Martin F.M."/>
            <person name="Corradi N."/>
        </authorList>
    </citation>
    <scope>NUCLEOTIDE SEQUENCE [LARGE SCALE GENOMIC DNA]</scope>
    <source>
        <strain evidence="1 2">A1</strain>
    </source>
</reference>
<comment type="caution">
    <text evidence="1">The sequence shown here is derived from an EMBL/GenBank/DDBJ whole genome shotgun (WGS) entry which is preliminary data.</text>
</comment>
<dbReference type="EMBL" id="LLXH01000127">
    <property type="protein sequence ID" value="PKC72375.1"/>
    <property type="molecule type" value="Genomic_DNA"/>
</dbReference>
<proteinExistence type="predicted"/>
<dbReference type="OrthoDB" id="10276725at2759"/>
<evidence type="ECO:0000313" key="2">
    <source>
        <dbReference type="Proteomes" id="UP000232688"/>
    </source>
</evidence>
<evidence type="ECO:0000313" key="1">
    <source>
        <dbReference type="EMBL" id="PKC72375.1"/>
    </source>
</evidence>
<dbReference type="VEuPathDB" id="FungiDB:RhiirA1_452372"/>
<reference evidence="1 2" key="2">
    <citation type="submission" date="2017-10" db="EMBL/GenBank/DDBJ databases">
        <title>Genome analyses suggest a sexual origin of heterokaryosis in a supposedly ancient asexual fungus.</title>
        <authorList>
            <person name="Corradi N."/>
            <person name="Sedzielewska K."/>
            <person name="Noel J."/>
            <person name="Charron P."/>
            <person name="Farinelli L."/>
            <person name="Marton T."/>
            <person name="Kruger M."/>
            <person name="Pelin A."/>
            <person name="Brachmann A."/>
            <person name="Corradi N."/>
        </authorList>
    </citation>
    <scope>NUCLEOTIDE SEQUENCE [LARGE SCALE GENOMIC DNA]</scope>
    <source>
        <strain evidence="1 2">A1</strain>
    </source>
</reference>
<name>A0A2I1F6I0_9GLOM</name>
<accession>A0A2I1F6I0</accession>
<protein>
    <submittedName>
        <fullName evidence="1">Uncharacterized protein</fullName>
    </submittedName>
</protein>